<reference evidence="4 5" key="1">
    <citation type="journal article" date="2018" name="FEMS Microbiol. Ecol.">
        <title>Co-invading symbiotic mutualists of Medicago polymorpha retain high ancestral diversity and contain diverse accessory genomes.</title>
        <authorList>
            <person name="Porter S.S."/>
            <person name="Faber-Hammond J.J."/>
            <person name="Friesen M.L."/>
        </authorList>
    </citation>
    <scope>NUCLEOTIDE SEQUENCE [LARGE SCALE GENOMIC DNA]</scope>
    <source>
        <strain evidence="4 5">Str16</strain>
    </source>
</reference>
<dbReference type="Gene3D" id="3.30.70.270">
    <property type="match status" value="1"/>
</dbReference>
<dbReference type="PROSITE" id="PS50878">
    <property type="entry name" value="RT_POL"/>
    <property type="match status" value="1"/>
</dbReference>
<evidence type="ECO:0000256" key="1">
    <source>
        <dbReference type="SAM" id="Coils"/>
    </source>
</evidence>
<name>A0ABX4TF30_9HYPH</name>
<dbReference type="EMBL" id="NBUC01000132">
    <property type="protein sequence ID" value="PLT97182.1"/>
    <property type="molecule type" value="Genomic_DNA"/>
</dbReference>
<dbReference type="InterPro" id="IPR043128">
    <property type="entry name" value="Rev_trsase/Diguanyl_cyclase"/>
</dbReference>
<dbReference type="InterPro" id="IPR043502">
    <property type="entry name" value="DNA/RNA_pol_sf"/>
</dbReference>
<gene>
    <name evidence="4" type="ORF">BMJ33_26355</name>
</gene>
<protein>
    <recommendedName>
        <fullName evidence="3">Reverse transcriptase domain-containing protein</fullName>
    </recommendedName>
</protein>
<dbReference type="SUPFAM" id="SSF56672">
    <property type="entry name" value="DNA/RNA polymerases"/>
    <property type="match status" value="1"/>
</dbReference>
<evidence type="ECO:0000313" key="5">
    <source>
        <dbReference type="Proteomes" id="UP001190825"/>
    </source>
</evidence>
<dbReference type="Proteomes" id="UP001190825">
    <property type="component" value="Unassembled WGS sequence"/>
</dbReference>
<feature type="region of interest" description="Disordered" evidence="2">
    <location>
        <begin position="1"/>
        <end position="45"/>
    </location>
</feature>
<feature type="coiled-coil region" evidence="1">
    <location>
        <begin position="54"/>
        <end position="81"/>
    </location>
</feature>
<comment type="caution">
    <text evidence="4">The sequence shown here is derived from an EMBL/GenBank/DDBJ whole genome shotgun (WGS) entry which is preliminary data.</text>
</comment>
<dbReference type="InterPro" id="IPR000477">
    <property type="entry name" value="RT_dom"/>
</dbReference>
<evidence type="ECO:0000259" key="3">
    <source>
        <dbReference type="PROSITE" id="PS50878"/>
    </source>
</evidence>
<keyword evidence="1" id="KW-0175">Coiled coil</keyword>
<organism evidence="4 5">
    <name type="scientific">Sinorhizobium medicae</name>
    <dbReference type="NCBI Taxonomy" id="110321"/>
    <lineage>
        <taxon>Bacteria</taxon>
        <taxon>Pseudomonadati</taxon>
        <taxon>Pseudomonadota</taxon>
        <taxon>Alphaproteobacteria</taxon>
        <taxon>Hyphomicrobiales</taxon>
        <taxon>Rhizobiaceae</taxon>
        <taxon>Sinorhizobium/Ensifer group</taxon>
        <taxon>Sinorhizobium</taxon>
    </lineage>
</organism>
<keyword evidence="5" id="KW-1185">Reference proteome</keyword>
<proteinExistence type="predicted"/>
<sequence length="561" mass="62232">MSLSSADARLNVPIPGTDTAGEDASEAHLSSVASGMPTAVPGSLHRKCMSEKLKKRGEKSRKRLQRRLAKAEARADFRAAEHFRLCISRSYYIRVGMLVEEMDRQNGRRRPAFRPTVDAGSSRCNSLQRDRNMLTDITWHDEEIAPNEVVIENEIVKLASDCISTRRWRPYRNADATRKAQNLHLGKAPRDLYAVFPMTKSGGGLRPIHAFGPADRVRQRLALAAYGDRLKTAPGIYSAKGNGGRGAALAKVISLLELDGAVAWAVPLDIKGFFNSVNREWLVENLPLPKAFTRSTILLDDGGEDVGEFMRDCFGMARTRAKLTGVGQVDDMMLRELWNTSRAGLPQGAATSSAVATHIVADVLDLIELPQGIFLIVYADDMLILGARKDAVERAVETLCGTFASHPAGPFVLHRANPRRISDGFQFLGMSFRRERGRVECRPNVDVLRRVRTRIVKTTLSVLEGTAEFAVLENVLTRAAASFDPWSMRWNWVWSVARQFKVAFPELSPRSNQLLARLRRAAFVEIEEYGRRVGRATSSGACKSVIDTADRFRFGGAHEAT</sequence>
<evidence type="ECO:0000313" key="4">
    <source>
        <dbReference type="EMBL" id="PLT97182.1"/>
    </source>
</evidence>
<dbReference type="Pfam" id="PF00078">
    <property type="entry name" value="RVT_1"/>
    <property type="match status" value="1"/>
</dbReference>
<feature type="domain" description="Reverse transcriptase" evidence="3">
    <location>
        <begin position="179"/>
        <end position="432"/>
    </location>
</feature>
<evidence type="ECO:0000256" key="2">
    <source>
        <dbReference type="SAM" id="MobiDB-lite"/>
    </source>
</evidence>
<accession>A0ABX4TF30</accession>
<dbReference type="RefSeq" id="WP_101779051.1">
    <property type="nucleotide sequence ID" value="NZ_NBUC01000132.1"/>
</dbReference>